<reference evidence="2 3" key="1">
    <citation type="submission" date="2019-06" db="EMBL/GenBank/DDBJ databases">
        <title>Vibrio cholerae phylogeny based on whole-genome sequencing reveals genetic diversity and population strucutre.</title>
        <authorList>
            <person name="Zhiqiu Y."/>
            <person name="Bin L."/>
            <person name="Lingyan J."/>
        </authorList>
    </citation>
    <scope>NUCLEOTIDE SEQUENCE [LARGE SCALE GENOMIC DNA]</scope>
    <source>
        <strain evidence="2 3">N2814</strain>
    </source>
</reference>
<evidence type="ECO:0000256" key="1">
    <source>
        <dbReference type="SAM" id="SignalP"/>
    </source>
</evidence>
<evidence type="ECO:0000313" key="2">
    <source>
        <dbReference type="EMBL" id="TXX67442.1"/>
    </source>
</evidence>
<sequence>MNILSNLSIALISTTLAACASNGETKIASYDYPSIDFEITGIPPIYFGYGSSVPISEHLSLTAAHVAKLNYTRVIAYHPTCDIALVESDNRGKKMSKLGLVYPDQSLKTLGVDAVGRTIYGDGKYFTDLYFTNYEYFTKCPASITDAPIQSGMSGGGAYNSDGELVGIIAAMIDPHTVKIDGRPFKIADRLSAFVSINFIANWLYDSIEEYESSVGLKTWTRTLDIASGN</sequence>
<dbReference type="AlphaFoldDB" id="A0ABD7SRL0"/>
<dbReference type="Proteomes" id="UP000323819">
    <property type="component" value="Unassembled WGS sequence"/>
</dbReference>
<keyword evidence="2" id="KW-0378">Hydrolase</keyword>
<dbReference type="RefSeq" id="WP_148500077.1">
    <property type="nucleotide sequence ID" value="NZ_JAILXN010000001.1"/>
</dbReference>
<comment type="caution">
    <text evidence="2">The sequence shown here is derived from an EMBL/GenBank/DDBJ whole genome shotgun (WGS) entry which is preliminary data.</text>
</comment>
<evidence type="ECO:0000313" key="3">
    <source>
        <dbReference type="Proteomes" id="UP000323819"/>
    </source>
</evidence>
<dbReference type="Gene3D" id="2.40.10.120">
    <property type="match status" value="1"/>
</dbReference>
<feature type="signal peptide" evidence="1">
    <location>
        <begin position="1"/>
        <end position="20"/>
    </location>
</feature>
<keyword evidence="1" id="KW-0732">Signal</keyword>
<feature type="chain" id="PRO_5044872454" evidence="1">
    <location>
        <begin position="21"/>
        <end position="230"/>
    </location>
</feature>
<dbReference type="InterPro" id="IPR009003">
    <property type="entry name" value="Peptidase_S1_PA"/>
</dbReference>
<organism evidence="2 3">
    <name type="scientific">Vibrio cholerae</name>
    <dbReference type="NCBI Taxonomy" id="666"/>
    <lineage>
        <taxon>Bacteria</taxon>
        <taxon>Pseudomonadati</taxon>
        <taxon>Pseudomonadota</taxon>
        <taxon>Gammaproteobacteria</taxon>
        <taxon>Vibrionales</taxon>
        <taxon>Vibrionaceae</taxon>
        <taxon>Vibrio</taxon>
    </lineage>
</organism>
<protein>
    <submittedName>
        <fullName evidence="2">Serine protease</fullName>
    </submittedName>
</protein>
<proteinExistence type="predicted"/>
<accession>A0ABD7SRL0</accession>
<dbReference type="SUPFAM" id="SSF50494">
    <property type="entry name" value="Trypsin-like serine proteases"/>
    <property type="match status" value="1"/>
</dbReference>
<keyword evidence="2" id="KW-0645">Protease</keyword>
<dbReference type="EMBL" id="VSIJ01000005">
    <property type="protein sequence ID" value="TXX67442.1"/>
    <property type="molecule type" value="Genomic_DNA"/>
</dbReference>
<gene>
    <name evidence="2" type="ORF">FXF03_02355</name>
</gene>
<dbReference type="GO" id="GO:0008233">
    <property type="term" value="F:peptidase activity"/>
    <property type="evidence" value="ECO:0007669"/>
    <property type="project" value="UniProtKB-KW"/>
</dbReference>
<dbReference type="GO" id="GO:0006508">
    <property type="term" value="P:proteolysis"/>
    <property type="evidence" value="ECO:0007669"/>
    <property type="project" value="UniProtKB-KW"/>
</dbReference>
<name>A0ABD7SRL0_VIBCL</name>